<sequence length="796" mass="90383">AQLAKRYVNVACSISTFRTHLDFTKACRDEHIVPQSLLLKRLVHTPEGHKILDQAEHRLVKARIHKCQATLKKKELDLFFIRRQLEHQIPDIFPSLQSFTENIASTSAQKRQDSQKEKLSKLKKKREARYGSDTTRFVTNLSSRELSSFETAVLAKGHGFNVTTTKPPIPKIVATIEDGITHLNPSTQERVRQKTVSILSKMPLRQQYNISREESTALRQLRDDTKIVLLPADKGNSTVVLDREDYERKVKDLLDSSAYQKLKKDPTQQVQTNLNKLLAGIFKKHPESKNLYLRLICRNGSAPGFYGLPKIHKPNVPLRPIVDFTTSPLRALCNYLHRTLSPLVGRTPTNVRNAGHFVELVSELKVTTEDSLVSFDVISLFTSVPVPLAVATARNALENEKDLNERTCLSVDEICCLLEFCLHSTYFSFQGEFFSQTSGTAIGASISVTTANLTMEAIEQRALQSFPASPKVFLRYVDDYFCILKTSEVDNFLAHLNSIEPAIQFTLELENNGTLPFLDVLVKRVGEDMKFTVYRKPTHTGRYLRFDSYHPTSHKASVVATLLSRARNICSSKEDKESEEQAVIADLKKNGYTNSFISRVVRRLGRSLEHPQNSTQSRPNIRVCVPYIKGTSETLARTLAKEGIQVAHKPVSTLGRLMPRPKDRPAREKAQGVVYRIPCAECSASYVGETKNLKERVRQHKNDVRKFDRERSAVAEHCDDNDHRIDFDNTRILDVETNWRQRLFIESWRIQTTPGNINRSSGTLPSAYVSGLRHLEETPKKQAPTREENEDADPRL</sequence>
<dbReference type="InterPro" id="IPR035901">
    <property type="entry name" value="GIY-YIG_endonuc_sf"/>
</dbReference>
<evidence type="ECO:0000259" key="2">
    <source>
        <dbReference type="PROSITE" id="PS50164"/>
    </source>
</evidence>
<proteinExistence type="predicted"/>
<dbReference type="AlphaFoldDB" id="A0A147BJ49"/>
<dbReference type="Gene3D" id="3.40.1440.10">
    <property type="entry name" value="GIY-YIG endonuclease"/>
    <property type="match status" value="1"/>
</dbReference>
<dbReference type="CDD" id="cd10442">
    <property type="entry name" value="GIY-YIG_PLEs"/>
    <property type="match status" value="1"/>
</dbReference>
<reference evidence="3" key="1">
    <citation type="journal article" date="2018" name="PLoS Negl. Trop. Dis.">
        <title>Sialome diversity of ticks revealed by RNAseq of single tick salivary glands.</title>
        <authorList>
            <person name="Perner J."/>
            <person name="Kropackova S."/>
            <person name="Kopacek P."/>
            <person name="Ribeiro J.M."/>
        </authorList>
    </citation>
    <scope>NUCLEOTIDE SEQUENCE</scope>
    <source>
        <strain evidence="3">Siblings of single egg batch collected in Ceske Budejovice</strain>
        <tissue evidence="3">Salivary glands</tissue>
    </source>
</reference>
<dbReference type="Pfam" id="PF01541">
    <property type="entry name" value="GIY-YIG"/>
    <property type="match status" value="1"/>
</dbReference>
<evidence type="ECO:0000256" key="1">
    <source>
        <dbReference type="SAM" id="MobiDB-lite"/>
    </source>
</evidence>
<organism evidence="3">
    <name type="scientific">Ixodes ricinus</name>
    <name type="common">Common tick</name>
    <name type="synonym">Acarus ricinus</name>
    <dbReference type="NCBI Taxonomy" id="34613"/>
    <lineage>
        <taxon>Eukaryota</taxon>
        <taxon>Metazoa</taxon>
        <taxon>Ecdysozoa</taxon>
        <taxon>Arthropoda</taxon>
        <taxon>Chelicerata</taxon>
        <taxon>Arachnida</taxon>
        <taxon>Acari</taxon>
        <taxon>Parasitiformes</taxon>
        <taxon>Ixodida</taxon>
        <taxon>Ixodoidea</taxon>
        <taxon>Ixodidae</taxon>
        <taxon>Ixodinae</taxon>
        <taxon>Ixodes</taxon>
    </lineage>
</organism>
<dbReference type="EMBL" id="GEGO01004623">
    <property type="protein sequence ID" value="JAR90781.1"/>
    <property type="molecule type" value="Transcribed_RNA"/>
</dbReference>
<keyword evidence="3" id="KW-0695">RNA-directed DNA polymerase</keyword>
<dbReference type="SUPFAM" id="SSF82771">
    <property type="entry name" value="GIY-YIG endonuclease"/>
    <property type="match status" value="1"/>
</dbReference>
<dbReference type="Pfam" id="PF00078">
    <property type="entry name" value="RVT_1"/>
    <property type="match status" value="1"/>
</dbReference>
<dbReference type="Pfam" id="PF26215">
    <property type="entry name" value="HTH_animal"/>
    <property type="match status" value="1"/>
</dbReference>
<dbReference type="PANTHER" id="PTHR21301">
    <property type="entry name" value="REVERSE TRANSCRIPTASE"/>
    <property type="match status" value="1"/>
</dbReference>
<evidence type="ECO:0000313" key="3">
    <source>
        <dbReference type="EMBL" id="JAR90781.1"/>
    </source>
</evidence>
<dbReference type="CDD" id="cd00304">
    <property type="entry name" value="RT_like"/>
    <property type="match status" value="1"/>
</dbReference>
<keyword evidence="3" id="KW-0808">Transferase</keyword>
<feature type="non-terminal residue" evidence="3">
    <location>
        <position position="1"/>
    </location>
</feature>
<dbReference type="InterPro" id="IPR000477">
    <property type="entry name" value="RT_dom"/>
</dbReference>
<protein>
    <submittedName>
        <fullName evidence="3">Putative reverse transcriptase</fullName>
    </submittedName>
</protein>
<feature type="region of interest" description="Disordered" evidence="1">
    <location>
        <begin position="774"/>
        <end position="796"/>
    </location>
</feature>
<accession>A0A147BJ49</accession>
<name>A0A147BJ49_IXORI</name>
<dbReference type="GO" id="GO:0003964">
    <property type="term" value="F:RNA-directed DNA polymerase activity"/>
    <property type="evidence" value="ECO:0007669"/>
    <property type="project" value="UniProtKB-KW"/>
</dbReference>
<feature type="domain" description="GIY-YIG" evidence="2">
    <location>
        <begin position="670"/>
        <end position="751"/>
    </location>
</feature>
<dbReference type="PANTHER" id="PTHR21301:SF10">
    <property type="entry name" value="REVERSE TRANSCRIPTASE DOMAIN-CONTAINING PROTEIN"/>
    <property type="match status" value="1"/>
</dbReference>
<keyword evidence="3" id="KW-0548">Nucleotidyltransferase</keyword>
<dbReference type="InterPro" id="IPR058912">
    <property type="entry name" value="HTH_animal"/>
</dbReference>
<feature type="compositionally biased region" description="Basic and acidic residues" evidence="1">
    <location>
        <begin position="110"/>
        <end position="120"/>
    </location>
</feature>
<dbReference type="InterPro" id="IPR000305">
    <property type="entry name" value="GIY-YIG_endonuc"/>
</dbReference>
<feature type="region of interest" description="Disordered" evidence="1">
    <location>
        <begin position="106"/>
        <end position="126"/>
    </location>
</feature>
<dbReference type="PROSITE" id="PS50164">
    <property type="entry name" value="GIY_YIG"/>
    <property type="match status" value="1"/>
</dbReference>